<evidence type="ECO:0000313" key="6">
    <source>
        <dbReference type="EMBL" id="GIU36983.1"/>
    </source>
</evidence>
<reference evidence="6 7" key="1">
    <citation type="submission" date="2021-05" db="EMBL/GenBank/DDBJ databases">
        <title>Molecular characterization for Shewanella algae harboring chromosomal blaOXA-55-like strains isolated from clinical and environment sample.</title>
        <authorList>
            <person name="Ohama Y."/>
            <person name="Aoki K."/>
            <person name="Harada S."/>
            <person name="Moriya K."/>
            <person name="Ishii Y."/>
            <person name="Tateda K."/>
        </authorList>
    </citation>
    <scope>NUCLEOTIDE SEQUENCE [LARGE SCALE GENOMIC DNA]</scope>
    <source>
        <strain evidence="6 7">MBTL60-118</strain>
    </source>
</reference>
<dbReference type="PANTHER" id="PTHR33337:SF40">
    <property type="entry name" value="CENP-V_GFA DOMAIN-CONTAINING PROTEIN-RELATED"/>
    <property type="match status" value="1"/>
</dbReference>
<evidence type="ECO:0000256" key="2">
    <source>
        <dbReference type="ARBA" id="ARBA00022723"/>
    </source>
</evidence>
<gene>
    <name evidence="6" type="primary">gfaA</name>
    <name evidence="6" type="ORF">TUM3794_06960</name>
</gene>
<dbReference type="PROSITE" id="PS51891">
    <property type="entry name" value="CENP_V_GFA"/>
    <property type="match status" value="1"/>
</dbReference>
<keyword evidence="2" id="KW-0479">Metal-binding</keyword>
<dbReference type="SUPFAM" id="SSF51316">
    <property type="entry name" value="Mss4-like"/>
    <property type="match status" value="1"/>
</dbReference>
<accession>A0ABQ4NVN3</accession>
<dbReference type="Proteomes" id="UP000773469">
    <property type="component" value="Unassembled WGS sequence"/>
</dbReference>
<keyword evidence="4" id="KW-0456">Lyase</keyword>
<protein>
    <submittedName>
        <fullName evidence="6">Aldehyde-activating protein</fullName>
    </submittedName>
</protein>
<evidence type="ECO:0000259" key="5">
    <source>
        <dbReference type="PROSITE" id="PS51891"/>
    </source>
</evidence>
<dbReference type="Gene3D" id="3.90.1590.10">
    <property type="entry name" value="glutathione-dependent formaldehyde- activating enzyme (gfa)"/>
    <property type="match status" value="1"/>
</dbReference>
<evidence type="ECO:0000256" key="3">
    <source>
        <dbReference type="ARBA" id="ARBA00022833"/>
    </source>
</evidence>
<comment type="similarity">
    <text evidence="1">Belongs to the Gfa family.</text>
</comment>
<dbReference type="InterPro" id="IPR011057">
    <property type="entry name" value="Mss4-like_sf"/>
</dbReference>
<keyword evidence="3" id="KW-0862">Zinc</keyword>
<dbReference type="InterPro" id="IPR006913">
    <property type="entry name" value="CENP-V/GFA"/>
</dbReference>
<dbReference type="Pfam" id="PF04828">
    <property type="entry name" value="GFA"/>
    <property type="match status" value="1"/>
</dbReference>
<dbReference type="PANTHER" id="PTHR33337">
    <property type="entry name" value="GFA DOMAIN-CONTAINING PROTEIN"/>
    <property type="match status" value="1"/>
</dbReference>
<organism evidence="6 7">
    <name type="scientific">Shewanella colwelliana</name>
    <name type="common">Alteromonas colwelliana</name>
    <dbReference type="NCBI Taxonomy" id="23"/>
    <lineage>
        <taxon>Bacteria</taxon>
        <taxon>Pseudomonadati</taxon>
        <taxon>Pseudomonadota</taxon>
        <taxon>Gammaproteobacteria</taxon>
        <taxon>Alteromonadales</taxon>
        <taxon>Shewanellaceae</taxon>
        <taxon>Shewanella</taxon>
    </lineage>
</organism>
<dbReference type="RefSeq" id="WP_028764139.1">
    <property type="nucleotide sequence ID" value="NZ_BPEU01000004.1"/>
</dbReference>
<feature type="domain" description="CENP-V/GFA" evidence="5">
    <location>
        <begin position="7"/>
        <end position="111"/>
    </location>
</feature>
<keyword evidence="7" id="KW-1185">Reference proteome</keyword>
<name>A0ABQ4NVN3_SHECO</name>
<dbReference type="EMBL" id="BPEU01000004">
    <property type="protein sequence ID" value="GIU36983.1"/>
    <property type="molecule type" value="Genomic_DNA"/>
</dbReference>
<evidence type="ECO:0000256" key="1">
    <source>
        <dbReference type="ARBA" id="ARBA00005495"/>
    </source>
</evidence>
<sequence>METTNLLQGGCLCGALRYQVSAMPFDSDYCHCSQCQKSTGSVAVSWMDFNVEQITWLKGAPTEYASSTTIRRGFCNQCGTSISYRSTDYPNYYTLTIASLDEPNRVPPKYHIYTDNQVAWLKIADDLPKYRGGRSEGES</sequence>
<comment type="caution">
    <text evidence="6">The sequence shown here is derived from an EMBL/GenBank/DDBJ whole genome shotgun (WGS) entry which is preliminary data.</text>
</comment>
<proteinExistence type="inferred from homology"/>
<evidence type="ECO:0000256" key="4">
    <source>
        <dbReference type="ARBA" id="ARBA00023239"/>
    </source>
</evidence>
<evidence type="ECO:0000313" key="7">
    <source>
        <dbReference type="Proteomes" id="UP000773469"/>
    </source>
</evidence>